<dbReference type="Proteomes" id="UP001139700">
    <property type="component" value="Unassembled WGS sequence"/>
</dbReference>
<dbReference type="InterPro" id="IPR053865">
    <property type="entry name" value="DUF6934"/>
</dbReference>
<dbReference type="EMBL" id="JAJTTA010000002">
    <property type="protein sequence ID" value="MCF0039972.1"/>
    <property type="molecule type" value="Genomic_DNA"/>
</dbReference>
<name>A0A9X1PB06_9BACT</name>
<reference evidence="1" key="1">
    <citation type="submission" date="2021-12" db="EMBL/GenBank/DDBJ databases">
        <title>Novel species in genus Dyadobacter.</title>
        <authorList>
            <person name="Ma C."/>
        </authorList>
    </citation>
    <scope>NUCLEOTIDE SEQUENCE</scope>
    <source>
        <strain evidence="1">CY399</strain>
    </source>
</reference>
<protein>
    <submittedName>
        <fullName evidence="1">Uncharacterized protein</fullName>
    </submittedName>
</protein>
<organism evidence="1 2">
    <name type="scientific">Dyadobacter fanqingshengii</name>
    <dbReference type="NCBI Taxonomy" id="2906443"/>
    <lineage>
        <taxon>Bacteria</taxon>
        <taxon>Pseudomonadati</taxon>
        <taxon>Bacteroidota</taxon>
        <taxon>Cytophagia</taxon>
        <taxon>Cytophagales</taxon>
        <taxon>Spirosomataceae</taxon>
        <taxon>Dyadobacter</taxon>
    </lineage>
</organism>
<sequence length="160" mass="18292">MKAEKYHVKQLGAHIYQFYSNGVRGNFEMIIMYSPHGNNTFNLGFGVWDEALQNVDDSIELRNGDTDKILATVAQTTLNFLDENPTNSVYARGSSASRTRKYQMGISNFLSYLEINYTIQGFVATKNLDNTLIGTFPNWYGEWQRFRSGVNYDAFLLSLK</sequence>
<gene>
    <name evidence="1" type="ORF">LXM24_07735</name>
</gene>
<proteinExistence type="predicted"/>
<dbReference type="RefSeq" id="WP_234612402.1">
    <property type="nucleotide sequence ID" value="NZ_CP098806.1"/>
</dbReference>
<comment type="caution">
    <text evidence="1">The sequence shown here is derived from an EMBL/GenBank/DDBJ whole genome shotgun (WGS) entry which is preliminary data.</text>
</comment>
<dbReference type="Pfam" id="PF22028">
    <property type="entry name" value="DUF6934"/>
    <property type="match status" value="1"/>
</dbReference>
<keyword evidence="2" id="KW-1185">Reference proteome</keyword>
<accession>A0A9X1PB06</accession>
<dbReference type="AlphaFoldDB" id="A0A9X1PB06"/>
<evidence type="ECO:0000313" key="1">
    <source>
        <dbReference type="EMBL" id="MCF0039972.1"/>
    </source>
</evidence>
<evidence type="ECO:0000313" key="2">
    <source>
        <dbReference type="Proteomes" id="UP001139700"/>
    </source>
</evidence>